<dbReference type="AlphaFoldDB" id="A0A225UQK2"/>
<name>A0A225UQK2_9STRA</name>
<reference evidence="3" key="1">
    <citation type="submission" date="2017-03" db="EMBL/GenBank/DDBJ databases">
        <title>Phytopthora megakarya and P. palmivora, two closely related causual agents of cacao black pod achieved similar genome size and gene model numbers by different mechanisms.</title>
        <authorList>
            <person name="Ali S."/>
            <person name="Shao J."/>
            <person name="Larry D.J."/>
            <person name="Kronmiller B."/>
            <person name="Shen D."/>
            <person name="Strem M.D."/>
            <person name="Melnick R.L."/>
            <person name="Guiltinan M.J."/>
            <person name="Tyler B.M."/>
            <person name="Meinhardt L.W."/>
            <person name="Bailey B.A."/>
        </authorList>
    </citation>
    <scope>NUCLEOTIDE SEQUENCE [LARGE SCALE GENOMIC DNA]</scope>
    <source>
        <strain evidence="3">zdho120</strain>
    </source>
</reference>
<evidence type="ECO:0000256" key="1">
    <source>
        <dbReference type="SAM" id="MobiDB-lite"/>
    </source>
</evidence>
<proteinExistence type="predicted"/>
<protein>
    <submittedName>
        <fullName evidence="2">Uncharacterized protein</fullName>
    </submittedName>
</protein>
<feature type="compositionally biased region" description="Polar residues" evidence="1">
    <location>
        <begin position="144"/>
        <end position="156"/>
    </location>
</feature>
<feature type="region of interest" description="Disordered" evidence="1">
    <location>
        <begin position="121"/>
        <end position="156"/>
    </location>
</feature>
<comment type="caution">
    <text evidence="2">The sequence shown here is derived from an EMBL/GenBank/DDBJ whole genome shotgun (WGS) entry which is preliminary data.</text>
</comment>
<gene>
    <name evidence="2" type="ORF">PHMEG_00034633</name>
</gene>
<sequence length="156" mass="17421">MGPVKTYRFREYPSTLEAAITLAMQEKFSLRQAKLYVNVPLPPEPAAEVADEVQNQWTFQVQLLRDSWGREPTCDASGAETSDIMHASVRHQYTRSKVDVAIQGIVTVVKCDRNLARRATAAARSRERDGPGDRNPTLGRDIKTISQDLTCDNTGE</sequence>
<evidence type="ECO:0000313" key="3">
    <source>
        <dbReference type="Proteomes" id="UP000198211"/>
    </source>
</evidence>
<keyword evidence="3" id="KW-1185">Reference proteome</keyword>
<dbReference type="EMBL" id="NBNE01013012">
    <property type="protein sequence ID" value="OWY95377.1"/>
    <property type="molecule type" value="Genomic_DNA"/>
</dbReference>
<dbReference type="Proteomes" id="UP000198211">
    <property type="component" value="Unassembled WGS sequence"/>
</dbReference>
<evidence type="ECO:0000313" key="2">
    <source>
        <dbReference type="EMBL" id="OWY95377.1"/>
    </source>
</evidence>
<accession>A0A225UQK2</accession>
<organism evidence="2 3">
    <name type="scientific">Phytophthora megakarya</name>
    <dbReference type="NCBI Taxonomy" id="4795"/>
    <lineage>
        <taxon>Eukaryota</taxon>
        <taxon>Sar</taxon>
        <taxon>Stramenopiles</taxon>
        <taxon>Oomycota</taxon>
        <taxon>Peronosporomycetes</taxon>
        <taxon>Peronosporales</taxon>
        <taxon>Peronosporaceae</taxon>
        <taxon>Phytophthora</taxon>
    </lineage>
</organism>